<evidence type="ECO:0000256" key="1">
    <source>
        <dbReference type="ARBA" id="ARBA00010546"/>
    </source>
</evidence>
<dbReference type="GO" id="GO:0005774">
    <property type="term" value="C:vacuolar membrane"/>
    <property type="evidence" value="ECO:0007669"/>
    <property type="project" value="UniProtKB-SubCell"/>
</dbReference>
<feature type="region of interest" description="Disordered" evidence="6">
    <location>
        <begin position="32"/>
        <end position="131"/>
    </location>
</feature>
<dbReference type="PANTHER" id="PTHR13153">
    <property type="entry name" value="CGTHBA PROTEIN -14 GENE PROTEIN"/>
    <property type="match status" value="1"/>
</dbReference>
<feature type="compositionally biased region" description="Polar residues" evidence="6">
    <location>
        <begin position="40"/>
        <end position="56"/>
    </location>
</feature>
<dbReference type="InterPro" id="IPR005365">
    <property type="entry name" value="Npr3"/>
</dbReference>
<evidence type="ECO:0000256" key="2">
    <source>
        <dbReference type="ARBA" id="ARBA00017880"/>
    </source>
</evidence>
<dbReference type="GO" id="GO:0051321">
    <property type="term" value="P:meiotic cell cycle"/>
    <property type="evidence" value="ECO:0007669"/>
    <property type="project" value="UniProtKB-UniRule"/>
</dbReference>
<keyword evidence="5" id="KW-0469">Meiosis</keyword>
<dbReference type="GO" id="GO:1990130">
    <property type="term" value="C:GATOR1 complex"/>
    <property type="evidence" value="ECO:0007669"/>
    <property type="project" value="TreeGrafter"/>
</dbReference>
<evidence type="ECO:0000256" key="6">
    <source>
        <dbReference type="SAM" id="MobiDB-lite"/>
    </source>
</evidence>
<feature type="compositionally biased region" description="Acidic residues" evidence="6">
    <location>
        <begin position="210"/>
        <end position="228"/>
    </location>
</feature>
<feature type="region of interest" description="Disordered" evidence="6">
    <location>
        <begin position="181"/>
        <end position="254"/>
    </location>
</feature>
<evidence type="ECO:0000256" key="4">
    <source>
        <dbReference type="ARBA" id="ARBA00030028"/>
    </source>
</evidence>
<dbReference type="InterPro" id="IPR056603">
    <property type="entry name" value="HTH_NPRL3"/>
</dbReference>
<accession>A0AAV9XTX1</accession>
<evidence type="ECO:0000313" key="8">
    <source>
        <dbReference type="EMBL" id="KAK6544372.1"/>
    </source>
</evidence>
<dbReference type="Proteomes" id="UP001365542">
    <property type="component" value="Unassembled WGS sequence"/>
</dbReference>
<dbReference type="Pfam" id="PF24064">
    <property type="entry name" value="HTH_NPRL3"/>
    <property type="match status" value="1"/>
</dbReference>
<dbReference type="GO" id="GO:0010508">
    <property type="term" value="P:positive regulation of autophagy"/>
    <property type="evidence" value="ECO:0007669"/>
    <property type="project" value="TreeGrafter"/>
</dbReference>
<dbReference type="GO" id="GO:1904262">
    <property type="term" value="P:negative regulation of TORC1 signaling"/>
    <property type="evidence" value="ECO:0007669"/>
    <property type="project" value="TreeGrafter"/>
</dbReference>
<dbReference type="GO" id="GO:0038202">
    <property type="term" value="P:TORC1 signaling"/>
    <property type="evidence" value="ECO:0007669"/>
    <property type="project" value="TreeGrafter"/>
</dbReference>
<evidence type="ECO:0000256" key="3">
    <source>
        <dbReference type="ARBA" id="ARBA00025376"/>
    </source>
</evidence>
<dbReference type="Pfam" id="PF03666">
    <property type="entry name" value="NPR3"/>
    <property type="match status" value="1"/>
</dbReference>
<comment type="subcellular location">
    <subcellularLocation>
        <location evidence="5">Vacuole membrane</location>
        <topology evidence="5">Peripheral membrane protein</topology>
    </subcellularLocation>
</comment>
<evidence type="ECO:0000313" key="9">
    <source>
        <dbReference type="Proteomes" id="UP001365542"/>
    </source>
</evidence>
<comment type="similarity">
    <text evidence="1 5">Belongs to the NPR3 family.</text>
</comment>
<feature type="compositionally biased region" description="Polar residues" evidence="6">
    <location>
        <begin position="671"/>
        <end position="705"/>
    </location>
</feature>
<dbReference type="GO" id="GO:0034198">
    <property type="term" value="P:cellular response to amino acid starvation"/>
    <property type="evidence" value="ECO:0007669"/>
    <property type="project" value="TreeGrafter"/>
</dbReference>
<gene>
    <name evidence="8" type="primary">NPR3</name>
    <name evidence="8" type="ORF">TWF694_001072</name>
</gene>
<name>A0AAV9XTX1_9PEZI</name>
<proteinExistence type="inferred from homology"/>
<feature type="compositionally biased region" description="Acidic residues" evidence="6">
    <location>
        <begin position="115"/>
        <end position="127"/>
    </location>
</feature>
<sequence>MTERSLIPNPCLVAILLVIRDSAGGNLVFHYPPQPRAEASHNTSTWRVGETNTDYTSSNSSFSSSSDEDDEDDRKSRSTIRIYGGITATEKSAVTSQRSRSYDQRSSRRQRDSDHEYDEEEDDDVEGETGGPDWDHVLGFRHDVLAGLLSVPRILSRTRFELSVEQFVFLGYPCYNRADGTWQKRKREKKPKSDSPNVDESKEQQPPSDADNDEEDTKGNDADDEDADALTLSRSRSPNPPPSERKRTKKDFRRVVDPTPSKLAMFHIVFVMNPPQLEYHSRMSDMYDVAKQFTLALKTQQAEDDYVAREAERIIELRERAEKRGDSIHDLWNKILRESTLAAAIATLYQGISASKIAHLKVNDFDFALQIPVMMETAVLPSISEPQLPGMHLSTLRTLGATPSEDEDILLTPHLALLFLEDVEDIIKEVVLDEDQTSLGASFVQFIQNCRPTVSFAQMIQESSPNGILKPENSEYQYVEYFARHLIYWRKARAIMPLHYRRYYIVSPNADMKRLVSQSVIFSKLFPALPPLPKMLSLLSGKPRPYSAYIPSRDHRQAYMDMLAWLMRYGWVTNLLTFAYLKIPKDIKVAVRERQAREQAEAAVEMIQAASMNAAATAAPNSTSPSVLSPSILSTSVENSIANGTAIPIAKTRDTSDDVPRISLSADGDSAISNSRPKTAWSDMTDNSNLAPTRSIGASTNTPTTPFEKPALESSSGQLEDSILYEPSQPTSLESAWMERITDGQPPDIVVLFDRLVKYLNGQHAIEGIALREAISKRELKRALNAMDRYIVYCRHW</sequence>
<dbReference type="EMBL" id="JAVHJO010000001">
    <property type="protein sequence ID" value="KAK6544372.1"/>
    <property type="molecule type" value="Genomic_DNA"/>
</dbReference>
<reference evidence="8 9" key="1">
    <citation type="submission" date="2019-10" db="EMBL/GenBank/DDBJ databases">
        <authorList>
            <person name="Palmer J.M."/>
        </authorList>
    </citation>
    <scope>NUCLEOTIDE SEQUENCE [LARGE SCALE GENOMIC DNA]</scope>
    <source>
        <strain evidence="8 9">TWF694</strain>
    </source>
</reference>
<keyword evidence="5" id="KW-0732">Signal</keyword>
<feature type="compositionally biased region" description="Basic and acidic residues" evidence="6">
    <location>
        <begin position="100"/>
        <end position="114"/>
    </location>
</feature>
<evidence type="ECO:0000259" key="7">
    <source>
        <dbReference type="Pfam" id="PF24064"/>
    </source>
</evidence>
<feature type="domain" description="GATOR1 complex protein NPRL3 C-terminal HTH" evidence="7">
    <location>
        <begin position="731"/>
        <end position="792"/>
    </location>
</feature>
<comment type="function">
    <text evidence="3 5">Mediates inactivation of the TORC1 complex in response to amino acid starvation. Required for meiotic nuclear division.</text>
</comment>
<evidence type="ECO:0000256" key="5">
    <source>
        <dbReference type="RuleBase" id="RU368069"/>
    </source>
</evidence>
<feature type="region of interest" description="Disordered" evidence="6">
    <location>
        <begin position="652"/>
        <end position="720"/>
    </location>
</feature>
<comment type="caution">
    <text evidence="8">The sequence shown here is derived from an EMBL/GenBank/DDBJ whole genome shotgun (WGS) entry which is preliminary data.</text>
</comment>
<keyword evidence="9" id="KW-1185">Reference proteome</keyword>
<dbReference type="AlphaFoldDB" id="A0AAV9XTX1"/>
<organism evidence="8 9">
    <name type="scientific">Orbilia ellipsospora</name>
    <dbReference type="NCBI Taxonomy" id="2528407"/>
    <lineage>
        <taxon>Eukaryota</taxon>
        <taxon>Fungi</taxon>
        <taxon>Dikarya</taxon>
        <taxon>Ascomycota</taxon>
        <taxon>Pezizomycotina</taxon>
        <taxon>Orbiliomycetes</taxon>
        <taxon>Orbiliales</taxon>
        <taxon>Orbiliaceae</taxon>
        <taxon>Orbilia</taxon>
    </lineage>
</organism>
<dbReference type="PANTHER" id="PTHR13153:SF5">
    <property type="entry name" value="GATOR COMPLEX PROTEIN NPRL3"/>
    <property type="match status" value="1"/>
</dbReference>
<protein>
    <recommendedName>
        <fullName evidence="2 5">Nitrogen permease regulator 3</fullName>
    </recommendedName>
    <alternativeName>
        <fullName evidence="4 5">Required for meiotic nuclear division protein 11</fullName>
    </alternativeName>
</protein>